<organism evidence="4 5">
    <name type="scientific">Varunaivibrio sulfuroxidans</name>
    <dbReference type="NCBI Taxonomy" id="1773489"/>
    <lineage>
        <taxon>Bacteria</taxon>
        <taxon>Pseudomonadati</taxon>
        <taxon>Pseudomonadota</taxon>
        <taxon>Alphaproteobacteria</taxon>
        <taxon>Rhodospirillales</taxon>
        <taxon>Magnetovibrionaceae</taxon>
        <taxon>Varunaivibrio</taxon>
    </lineage>
</organism>
<comment type="similarity">
    <text evidence="1">Belongs to the myoviridae tail sheath protein family.</text>
</comment>
<dbReference type="Pfam" id="PF17482">
    <property type="entry name" value="Phage_sheath_1C"/>
    <property type="match status" value="1"/>
</dbReference>
<dbReference type="InterPro" id="IPR020287">
    <property type="entry name" value="Tail_sheath_C"/>
</dbReference>
<dbReference type="EMBL" id="SLZW01000005">
    <property type="protein sequence ID" value="TCS62586.1"/>
    <property type="molecule type" value="Genomic_DNA"/>
</dbReference>
<feature type="domain" description="Tail sheath protein C-terminal" evidence="3">
    <location>
        <begin position="377"/>
        <end position="489"/>
    </location>
</feature>
<dbReference type="RefSeq" id="WP_132939033.1">
    <property type="nucleotide sequence ID" value="NZ_CP119676.1"/>
</dbReference>
<sequence>MISFNQIPIDLRTPGAYLEFDNSAAVRGLPGMPSRILVIGQKLAAGTQPALTPVQILDEAAAEAAFGRGSMAHLQFRALKAANTWTESWAIALDDDVAAAPAAGSILFGGALGAAGTINLYIAGQRVRIGVGAADTPAAVATATAAAINAATDLPVTAAVNAVTLAQVDITARGAGAAGNDIDLRVNYNFGEALPTGLTAVITAMAGGATNPDIAGAIAAFGDAWYTDIAMPYTDAANLTALESELARRAGPLVMMDGHAYAAATGTHAALTTLGNARNSEHLTIIAATGSPSAPWAWSAALCAVAAFHIRIDPARPLQTLALAGVMAPDAGQRFTLEERNLLLFDGVSTFRVDDGGRVLIERAITTYETNAAGIADPSYLDLTTIKTLAYLRYSVRARIVSKFPRHKLASDGTEYGAGQAIVTPSVIRAELIALFKDWENAGLAEGMAQFKADLVVERDAGDVNRVNALIPPDVVNQFRVFAGKVQFRL</sequence>
<evidence type="ECO:0000259" key="2">
    <source>
        <dbReference type="Pfam" id="PF04984"/>
    </source>
</evidence>
<name>A0A4R3JBV4_9PROT</name>
<accession>A0A4R3JBV4</accession>
<feature type="domain" description="Tail sheath protein subtilisin-like" evidence="2">
    <location>
        <begin position="207"/>
        <end position="367"/>
    </location>
</feature>
<evidence type="ECO:0000313" key="5">
    <source>
        <dbReference type="Proteomes" id="UP000295304"/>
    </source>
</evidence>
<dbReference type="OrthoDB" id="5442644at2"/>
<evidence type="ECO:0000313" key="4">
    <source>
        <dbReference type="EMBL" id="TCS62586.1"/>
    </source>
</evidence>
<gene>
    <name evidence="4" type="ORF">EDD55_105132</name>
</gene>
<dbReference type="InterPro" id="IPR007067">
    <property type="entry name" value="Tail_sheath"/>
</dbReference>
<reference evidence="4 5" key="1">
    <citation type="submission" date="2019-03" db="EMBL/GenBank/DDBJ databases">
        <title>Genomic Encyclopedia of Type Strains, Phase IV (KMG-IV): sequencing the most valuable type-strain genomes for metagenomic binning, comparative biology and taxonomic classification.</title>
        <authorList>
            <person name="Goeker M."/>
        </authorList>
    </citation>
    <scope>NUCLEOTIDE SEQUENCE [LARGE SCALE GENOMIC DNA]</scope>
    <source>
        <strain evidence="4 5">DSM 101688</strain>
    </source>
</reference>
<dbReference type="Proteomes" id="UP000295304">
    <property type="component" value="Unassembled WGS sequence"/>
</dbReference>
<dbReference type="Pfam" id="PF04984">
    <property type="entry name" value="Phage_sheath_1"/>
    <property type="match status" value="1"/>
</dbReference>
<comment type="caution">
    <text evidence="4">The sequence shown here is derived from an EMBL/GenBank/DDBJ whole genome shotgun (WGS) entry which is preliminary data.</text>
</comment>
<proteinExistence type="inferred from homology"/>
<dbReference type="InterPro" id="IPR035089">
    <property type="entry name" value="Phage_sheath_subtilisin"/>
</dbReference>
<evidence type="ECO:0000256" key="1">
    <source>
        <dbReference type="ARBA" id="ARBA00008005"/>
    </source>
</evidence>
<protein>
    <submittedName>
        <fullName evidence="4">Phage tail sheath gpL-like</fullName>
    </submittedName>
</protein>
<keyword evidence="5" id="KW-1185">Reference proteome</keyword>
<dbReference type="AlphaFoldDB" id="A0A4R3JBV4"/>
<evidence type="ECO:0000259" key="3">
    <source>
        <dbReference type="Pfam" id="PF17482"/>
    </source>
</evidence>
<dbReference type="PIRSF" id="PIRSF007349">
    <property type="entry name" value="Tsp_L"/>
    <property type="match status" value="1"/>
</dbReference>